<feature type="chain" id="PRO_5047127435" description="alkaline phosphatase" evidence="2">
    <location>
        <begin position="22"/>
        <end position="128"/>
    </location>
</feature>
<dbReference type="PANTHER" id="PTHR11596:SF91">
    <property type="entry name" value="ALKALINE PHOSPHATASE-RELATED"/>
    <property type="match status" value="1"/>
</dbReference>
<dbReference type="InterPro" id="IPR001952">
    <property type="entry name" value="Alkaline_phosphatase"/>
</dbReference>
<evidence type="ECO:0000313" key="4">
    <source>
        <dbReference type="Proteomes" id="UP001162164"/>
    </source>
</evidence>
<evidence type="ECO:0000256" key="1">
    <source>
        <dbReference type="ARBA" id="ARBA00012647"/>
    </source>
</evidence>
<name>A0ABQ9K8I9_9CUCU</name>
<feature type="signal peptide" evidence="2">
    <location>
        <begin position="1"/>
        <end position="21"/>
    </location>
</feature>
<accession>A0ABQ9K8I9</accession>
<dbReference type="InterPro" id="IPR017850">
    <property type="entry name" value="Alkaline_phosphatase_core_sf"/>
</dbReference>
<dbReference type="Proteomes" id="UP001162164">
    <property type="component" value="Unassembled WGS sequence"/>
</dbReference>
<dbReference type="PANTHER" id="PTHR11596">
    <property type="entry name" value="ALKALINE PHOSPHATASE"/>
    <property type="match status" value="1"/>
</dbReference>
<reference evidence="3" key="1">
    <citation type="journal article" date="2023" name="Insect Mol. Biol.">
        <title>Genome sequencing provides insights into the evolution of gene families encoding plant cell wall-degrading enzymes in longhorned beetles.</title>
        <authorList>
            <person name="Shin N.R."/>
            <person name="Okamura Y."/>
            <person name="Kirsch R."/>
            <person name="Pauchet Y."/>
        </authorList>
    </citation>
    <scope>NUCLEOTIDE SEQUENCE</scope>
    <source>
        <strain evidence="3">MMC_N1</strain>
    </source>
</reference>
<dbReference type="EC" id="3.1.3.1" evidence="1"/>
<sequence>MKKMFVRSCVVFLLLHVLVYADPITQKLQKNEEEDDEIIPYPNRRVREKAVEEMEAEHNKTFWRENALVAVKDRIHRRINQNTAKNVIMFLGDGMSIPTIAAARVYIGGEERQLSFEKFPYTGLSKFR</sequence>
<protein>
    <recommendedName>
        <fullName evidence="1">alkaline phosphatase</fullName>
        <ecNumber evidence="1">3.1.3.1</ecNumber>
    </recommendedName>
</protein>
<dbReference type="Gene3D" id="3.40.720.10">
    <property type="entry name" value="Alkaline Phosphatase, subunit A"/>
    <property type="match status" value="1"/>
</dbReference>
<dbReference type="EMBL" id="JAPWTJ010000002">
    <property type="protein sequence ID" value="KAJ8986184.1"/>
    <property type="molecule type" value="Genomic_DNA"/>
</dbReference>
<keyword evidence="2" id="KW-0732">Signal</keyword>
<evidence type="ECO:0000256" key="2">
    <source>
        <dbReference type="SAM" id="SignalP"/>
    </source>
</evidence>
<organism evidence="3 4">
    <name type="scientific">Molorchus minor</name>
    <dbReference type="NCBI Taxonomy" id="1323400"/>
    <lineage>
        <taxon>Eukaryota</taxon>
        <taxon>Metazoa</taxon>
        <taxon>Ecdysozoa</taxon>
        <taxon>Arthropoda</taxon>
        <taxon>Hexapoda</taxon>
        <taxon>Insecta</taxon>
        <taxon>Pterygota</taxon>
        <taxon>Neoptera</taxon>
        <taxon>Endopterygota</taxon>
        <taxon>Coleoptera</taxon>
        <taxon>Polyphaga</taxon>
        <taxon>Cucujiformia</taxon>
        <taxon>Chrysomeloidea</taxon>
        <taxon>Cerambycidae</taxon>
        <taxon>Lamiinae</taxon>
        <taxon>Monochamini</taxon>
        <taxon>Molorchus</taxon>
    </lineage>
</organism>
<gene>
    <name evidence="3" type="ORF">NQ317_005658</name>
</gene>
<proteinExistence type="predicted"/>
<keyword evidence="4" id="KW-1185">Reference proteome</keyword>
<dbReference type="Pfam" id="PF00245">
    <property type="entry name" value="Alk_phosphatase"/>
    <property type="match status" value="1"/>
</dbReference>
<comment type="caution">
    <text evidence="3">The sequence shown here is derived from an EMBL/GenBank/DDBJ whole genome shotgun (WGS) entry which is preliminary data.</text>
</comment>
<evidence type="ECO:0000313" key="3">
    <source>
        <dbReference type="EMBL" id="KAJ8986184.1"/>
    </source>
</evidence>
<dbReference type="SUPFAM" id="SSF53649">
    <property type="entry name" value="Alkaline phosphatase-like"/>
    <property type="match status" value="1"/>
</dbReference>